<gene>
    <name evidence="1" type="ORF">TNIN_365321</name>
</gene>
<dbReference type="Proteomes" id="UP000886998">
    <property type="component" value="Unassembled WGS sequence"/>
</dbReference>
<dbReference type="AlphaFoldDB" id="A0A8X6WV26"/>
<keyword evidence="2" id="KW-1185">Reference proteome</keyword>
<accession>A0A8X6WV26</accession>
<dbReference type="EMBL" id="BMAV01002213">
    <property type="protein sequence ID" value="GFY40964.1"/>
    <property type="molecule type" value="Genomic_DNA"/>
</dbReference>
<comment type="caution">
    <text evidence="1">The sequence shown here is derived from an EMBL/GenBank/DDBJ whole genome shotgun (WGS) entry which is preliminary data.</text>
</comment>
<dbReference type="OrthoDB" id="6136903at2759"/>
<proteinExistence type="predicted"/>
<sequence>MNNRGHVQQPYYSNSLAIRQEIQRFESVHPSIYAIYDHLELMPDPLLAQQIREHVVCIEGSLIVKLGYSVHSREVLCNDYIAHILDLS</sequence>
<evidence type="ECO:0000313" key="2">
    <source>
        <dbReference type="Proteomes" id="UP000886998"/>
    </source>
</evidence>
<reference evidence="1" key="1">
    <citation type="submission" date="2020-08" db="EMBL/GenBank/DDBJ databases">
        <title>Multicomponent nature underlies the extraordinary mechanical properties of spider dragline silk.</title>
        <authorList>
            <person name="Kono N."/>
            <person name="Nakamura H."/>
            <person name="Mori M."/>
            <person name="Yoshida Y."/>
            <person name="Ohtoshi R."/>
            <person name="Malay A.D."/>
            <person name="Moran D.A.P."/>
            <person name="Tomita M."/>
            <person name="Numata K."/>
            <person name="Arakawa K."/>
        </authorList>
    </citation>
    <scope>NUCLEOTIDE SEQUENCE</scope>
</reference>
<evidence type="ECO:0000313" key="1">
    <source>
        <dbReference type="EMBL" id="GFY40964.1"/>
    </source>
</evidence>
<protein>
    <submittedName>
        <fullName evidence="1">Putative gtpase-activating protein centaurin gamma</fullName>
    </submittedName>
</protein>
<organism evidence="1 2">
    <name type="scientific">Trichonephila inaurata madagascariensis</name>
    <dbReference type="NCBI Taxonomy" id="2747483"/>
    <lineage>
        <taxon>Eukaryota</taxon>
        <taxon>Metazoa</taxon>
        <taxon>Ecdysozoa</taxon>
        <taxon>Arthropoda</taxon>
        <taxon>Chelicerata</taxon>
        <taxon>Arachnida</taxon>
        <taxon>Araneae</taxon>
        <taxon>Araneomorphae</taxon>
        <taxon>Entelegynae</taxon>
        <taxon>Araneoidea</taxon>
        <taxon>Nephilidae</taxon>
        <taxon>Trichonephila</taxon>
        <taxon>Trichonephila inaurata</taxon>
    </lineage>
</organism>
<name>A0A8X6WV26_9ARAC</name>